<dbReference type="Pfam" id="PF26130">
    <property type="entry name" value="PB1-like"/>
    <property type="match status" value="1"/>
</dbReference>
<dbReference type="InterPro" id="IPR018289">
    <property type="entry name" value="MULE_transposase_dom"/>
</dbReference>
<feature type="region of interest" description="Disordered" evidence="1">
    <location>
        <begin position="636"/>
        <end position="735"/>
    </location>
</feature>
<evidence type="ECO:0000256" key="1">
    <source>
        <dbReference type="SAM" id="MobiDB-lite"/>
    </source>
</evidence>
<dbReference type="EMBL" id="DP000010">
    <property type="protein sequence ID" value="ABA94857.1"/>
    <property type="molecule type" value="Genomic_DNA"/>
</dbReference>
<dbReference type="PANTHER" id="PTHR31973:SF191">
    <property type="entry name" value="OS05G0489400 PROTEIN"/>
    <property type="match status" value="1"/>
</dbReference>
<feature type="domain" description="PB1-like" evidence="4">
    <location>
        <begin position="20"/>
        <end position="118"/>
    </location>
</feature>
<gene>
    <name evidence="5" type="ordered locus">LOC_Os11g41620</name>
</gene>
<dbReference type="Pfam" id="PF03108">
    <property type="entry name" value="DBD_Tnp_Mut"/>
    <property type="match status" value="1"/>
</dbReference>
<accession>Q2R0S1</accession>
<protein>
    <submittedName>
        <fullName evidence="5">Transposon protein, putative, Mutator sub-class</fullName>
    </submittedName>
</protein>
<dbReference type="AlphaFoldDB" id="Q2R0S1"/>
<evidence type="ECO:0000259" key="2">
    <source>
        <dbReference type="Pfam" id="PF03108"/>
    </source>
</evidence>
<evidence type="ECO:0000313" key="5">
    <source>
        <dbReference type="EMBL" id="ABA94857.1"/>
    </source>
</evidence>
<reference evidence="5" key="3">
    <citation type="submission" date="2006-01" db="EMBL/GenBank/DDBJ databases">
        <authorList>
            <person name="Buell R."/>
        </authorList>
    </citation>
    <scope>NUCLEOTIDE SEQUENCE</scope>
</reference>
<feature type="compositionally biased region" description="Polar residues" evidence="1">
    <location>
        <begin position="658"/>
        <end position="670"/>
    </location>
</feature>
<feature type="compositionally biased region" description="Basic residues" evidence="1">
    <location>
        <begin position="637"/>
        <end position="647"/>
    </location>
</feature>
<dbReference type="Pfam" id="PF10551">
    <property type="entry name" value="MULE"/>
    <property type="match status" value="1"/>
</dbReference>
<feature type="compositionally biased region" description="Polar residues" evidence="1">
    <location>
        <begin position="682"/>
        <end position="697"/>
    </location>
</feature>
<dbReference type="PANTHER" id="PTHR31973">
    <property type="entry name" value="POLYPROTEIN, PUTATIVE-RELATED"/>
    <property type="match status" value="1"/>
</dbReference>
<evidence type="ECO:0000259" key="4">
    <source>
        <dbReference type="Pfam" id="PF26130"/>
    </source>
</evidence>
<dbReference type="InterPro" id="IPR058594">
    <property type="entry name" value="PB1-like_dom_pln"/>
</dbReference>
<proteinExistence type="predicted"/>
<dbReference type="InterPro" id="IPR004332">
    <property type="entry name" value="Transposase_MuDR"/>
</dbReference>
<feature type="domain" description="MULE transposase" evidence="3">
    <location>
        <begin position="461"/>
        <end position="513"/>
    </location>
</feature>
<reference evidence="5" key="1">
    <citation type="journal article" date="2005" name="BMC Biol.">
        <title>The sequence of rice chromosomes 11 and 12, rich in disease resistance genes and recent gene duplications.</title>
        <authorList>
            <consortium name="The rice chromosomes 11 and 12 sequencing consortia"/>
        </authorList>
    </citation>
    <scope>NUCLEOTIDE SEQUENCE [LARGE SCALE GENOMIC DNA]</scope>
</reference>
<name>Q2R0S1_ORYSJ</name>
<sequence length="735" mass="82930">MDLSLRGEAEAAPVYRPNSKHFTIEIHHGGFFCGMGVNRSYVDGKVSWFDYVNSREWGSSLHLLDLVAMLGYAAGPRLEVYWLLLGKRLADGLRIVDNEVEINVMNSVCNRVKNFVLYLDHSDHVSGSNHEDIVLSLISQLPKVMSPVRGCQQKEHGNQGGSNVGEPVCVVVDEEAEEIEDHGDYDSNDSEADDLDFVDIDYELQDDDDDLFEDNVDGDVLDQGLAPKKFNHKKVAGSKLKGKEVLREEGSDEESSDEEILELPDNTDEINLRFKSFNPEDMNNPVFKVGMVFPSLELLRKAITEYSLKNRVDIKMPRNDITRIKAHCAEGCPWNIPMWLSTNVERSRFFRGAQPIGLHRNTLSFRADCKMTLPSFAKTVQKEWNLTPSRSKLARARRLALKEIYGDEVAQYNMLWDYGHELRRSNPGSSFYLKLDEGKFSSLYFSLDACKRGFLSGCRPIICLDGCHIKTKFGGQLLTAVGIDPNNCIFPIAMAVVEVESLTTWSWFLQTLKDDLGIVNTYIVDVMTKHCDCRREDRLSEENFLPHCYSINAFKAVYADNIMPCNDKSKWEKMNGPQILPPVYEKKVGRPKKSRRKQPQEVQGRNGPKLTKHGVTIHCSYCHEANHNKKGCELRKKGIRPKHKTRRNLAEGIEEPSLMTQASQPSQLTQEHGPLPDCAFIQENQPTTRPVVLTTSTKEGRSKMAKAKKNAAGTSKKKKATDGLKDGAPAKKKKA</sequence>
<feature type="domain" description="Transposase MuDR plant" evidence="2">
    <location>
        <begin position="287"/>
        <end position="336"/>
    </location>
</feature>
<reference evidence="5" key="2">
    <citation type="submission" date="2005-04" db="EMBL/GenBank/DDBJ databases">
        <authorList>
            <person name="Buell C.R."/>
            <person name="Wing R.A."/>
            <person name="McCombie W.A."/>
            <person name="Ouyang S."/>
        </authorList>
    </citation>
    <scope>NUCLEOTIDE SEQUENCE</scope>
</reference>
<feature type="compositionally biased region" description="Basic and acidic residues" evidence="1">
    <location>
        <begin position="720"/>
        <end position="729"/>
    </location>
</feature>
<feature type="region of interest" description="Disordered" evidence="1">
    <location>
        <begin position="582"/>
        <end position="611"/>
    </location>
</feature>
<feature type="compositionally biased region" description="Basic residues" evidence="1">
    <location>
        <begin position="703"/>
        <end position="719"/>
    </location>
</feature>
<evidence type="ECO:0000259" key="3">
    <source>
        <dbReference type="Pfam" id="PF10551"/>
    </source>
</evidence>
<organism evidence="5">
    <name type="scientific">Oryza sativa subsp. japonica</name>
    <name type="common">Rice</name>
    <dbReference type="NCBI Taxonomy" id="39947"/>
    <lineage>
        <taxon>Eukaryota</taxon>
        <taxon>Viridiplantae</taxon>
        <taxon>Streptophyta</taxon>
        <taxon>Embryophyta</taxon>
        <taxon>Tracheophyta</taxon>
        <taxon>Spermatophyta</taxon>
        <taxon>Magnoliopsida</taxon>
        <taxon>Liliopsida</taxon>
        <taxon>Poales</taxon>
        <taxon>Poaceae</taxon>
        <taxon>BOP clade</taxon>
        <taxon>Oryzoideae</taxon>
        <taxon>Oryzeae</taxon>
        <taxon>Oryzinae</taxon>
        <taxon>Oryza</taxon>
        <taxon>Oryza sativa</taxon>
    </lineage>
</organism>